<dbReference type="PROSITE" id="PS51186">
    <property type="entry name" value="GNAT"/>
    <property type="match status" value="1"/>
</dbReference>
<dbReference type="RefSeq" id="WP_143913717.1">
    <property type="nucleotide sequence ID" value="NZ_VLNT01000008.1"/>
</dbReference>
<dbReference type="PANTHER" id="PTHR43233">
    <property type="entry name" value="FAMILY N-ACETYLTRANSFERASE, PUTATIVE (AFU_ORTHOLOGUE AFUA_6G03350)-RELATED"/>
    <property type="match status" value="1"/>
</dbReference>
<dbReference type="OrthoDB" id="3216107at2"/>
<dbReference type="Pfam" id="PF13508">
    <property type="entry name" value="Acetyltransf_7"/>
    <property type="match status" value="1"/>
</dbReference>
<dbReference type="GO" id="GO:0016747">
    <property type="term" value="F:acyltransferase activity, transferring groups other than amino-acyl groups"/>
    <property type="evidence" value="ECO:0007669"/>
    <property type="project" value="InterPro"/>
</dbReference>
<dbReference type="CDD" id="cd04301">
    <property type="entry name" value="NAT_SF"/>
    <property type="match status" value="1"/>
</dbReference>
<dbReference type="PANTHER" id="PTHR43233:SF1">
    <property type="entry name" value="FAMILY N-ACETYLTRANSFERASE, PUTATIVE (AFU_ORTHOLOGUE AFUA_6G03350)-RELATED"/>
    <property type="match status" value="1"/>
</dbReference>
<dbReference type="InterPro" id="IPR053144">
    <property type="entry name" value="Acetyltransferase_Butenolide"/>
</dbReference>
<dbReference type="InterPro" id="IPR016181">
    <property type="entry name" value="Acyl_CoA_acyltransferase"/>
</dbReference>
<comment type="caution">
    <text evidence="2">The sequence shown here is derived from an EMBL/GenBank/DDBJ whole genome shotgun (WGS) entry which is preliminary data.</text>
</comment>
<keyword evidence="3" id="KW-1185">Reference proteome</keyword>
<dbReference type="Proteomes" id="UP000316988">
    <property type="component" value="Unassembled WGS sequence"/>
</dbReference>
<name>A0A554S8F6_9ACTN</name>
<organism evidence="2 3">
    <name type="scientific">Aeromicrobium piscarium</name>
    <dbReference type="NCBI Taxonomy" id="2590901"/>
    <lineage>
        <taxon>Bacteria</taxon>
        <taxon>Bacillati</taxon>
        <taxon>Actinomycetota</taxon>
        <taxon>Actinomycetes</taxon>
        <taxon>Propionibacteriales</taxon>
        <taxon>Nocardioidaceae</taxon>
        <taxon>Aeromicrobium</taxon>
    </lineage>
</organism>
<evidence type="ECO:0000313" key="3">
    <source>
        <dbReference type="Proteomes" id="UP000316988"/>
    </source>
</evidence>
<dbReference type="InterPro" id="IPR000182">
    <property type="entry name" value="GNAT_dom"/>
</dbReference>
<proteinExistence type="predicted"/>
<keyword evidence="2" id="KW-0808">Transferase</keyword>
<evidence type="ECO:0000313" key="2">
    <source>
        <dbReference type="EMBL" id="TSD62605.1"/>
    </source>
</evidence>
<gene>
    <name evidence="2" type="ORF">FNM00_11670</name>
</gene>
<feature type="domain" description="N-acetyltransferase" evidence="1">
    <location>
        <begin position="4"/>
        <end position="141"/>
    </location>
</feature>
<reference evidence="2 3" key="1">
    <citation type="submission" date="2019-07" db="EMBL/GenBank/DDBJ databases">
        <authorList>
            <person name="Zhao L.H."/>
        </authorList>
    </citation>
    <scope>NUCLEOTIDE SEQUENCE [LARGE SCALE GENOMIC DNA]</scope>
    <source>
        <strain evidence="2 3">Co35</strain>
    </source>
</reference>
<dbReference type="SUPFAM" id="SSF55729">
    <property type="entry name" value="Acyl-CoA N-acyltransferases (Nat)"/>
    <property type="match status" value="1"/>
</dbReference>
<accession>A0A554S8F6</accession>
<protein>
    <submittedName>
        <fullName evidence="2">GNAT family N-acetyltransferase</fullName>
    </submittedName>
</protein>
<evidence type="ECO:0000259" key="1">
    <source>
        <dbReference type="PROSITE" id="PS51186"/>
    </source>
</evidence>
<sequence>MSDYEFSADPGRVDRARVHGWLTELSYWAKGRDRAVTDAAFDGSRLFGLYEVGTGEQAAFCRVVTDGATFAWLADVFVDPDRRGAGLGQRLVAEVLAVLEPLRLRRVLLATADAQGLYAQHGFGALPDPERWMVRPSTPVASSATVD</sequence>
<dbReference type="EMBL" id="VLNT01000008">
    <property type="protein sequence ID" value="TSD62605.1"/>
    <property type="molecule type" value="Genomic_DNA"/>
</dbReference>
<dbReference type="Gene3D" id="3.40.630.30">
    <property type="match status" value="1"/>
</dbReference>
<dbReference type="AlphaFoldDB" id="A0A554S8F6"/>